<dbReference type="EMBL" id="JAWJWE010000037">
    <property type="protein sequence ID" value="KAK6625898.1"/>
    <property type="molecule type" value="Genomic_DNA"/>
</dbReference>
<accession>A0AAN8S1Z7</accession>
<evidence type="ECO:0000256" key="1">
    <source>
        <dbReference type="SAM" id="MobiDB-lite"/>
    </source>
</evidence>
<evidence type="ECO:0000313" key="2">
    <source>
        <dbReference type="EMBL" id="KAK6625898.1"/>
    </source>
</evidence>
<protein>
    <submittedName>
        <fullName evidence="2">Uncharacterized protein</fullName>
    </submittedName>
</protein>
<evidence type="ECO:0000313" key="3">
    <source>
        <dbReference type="Proteomes" id="UP001372834"/>
    </source>
</evidence>
<gene>
    <name evidence="2" type="ORF">RUM43_006197</name>
</gene>
<dbReference type="Proteomes" id="UP001372834">
    <property type="component" value="Unassembled WGS sequence"/>
</dbReference>
<feature type="compositionally biased region" description="Basic and acidic residues" evidence="1">
    <location>
        <begin position="36"/>
        <end position="54"/>
    </location>
</feature>
<feature type="compositionally biased region" description="Basic and acidic residues" evidence="1">
    <location>
        <begin position="1"/>
        <end position="16"/>
    </location>
</feature>
<proteinExistence type="predicted"/>
<reference evidence="2 3" key="1">
    <citation type="submission" date="2023-10" db="EMBL/GenBank/DDBJ databases">
        <title>Genomes of two closely related lineages of the louse Polyplax serrata with different host specificities.</title>
        <authorList>
            <person name="Martinu J."/>
            <person name="Tarabai H."/>
            <person name="Stefka J."/>
            <person name="Hypsa V."/>
        </authorList>
    </citation>
    <scope>NUCLEOTIDE SEQUENCE [LARGE SCALE GENOMIC DNA]</scope>
    <source>
        <strain evidence="2">HR10_N</strain>
    </source>
</reference>
<sequence>MDDKLMADEDKGRELSKLLSGNVWQREEEEEEEEHGDTVKQRQETEKDEKLDHD</sequence>
<organism evidence="2 3">
    <name type="scientific">Polyplax serrata</name>
    <name type="common">Common mouse louse</name>
    <dbReference type="NCBI Taxonomy" id="468196"/>
    <lineage>
        <taxon>Eukaryota</taxon>
        <taxon>Metazoa</taxon>
        <taxon>Ecdysozoa</taxon>
        <taxon>Arthropoda</taxon>
        <taxon>Hexapoda</taxon>
        <taxon>Insecta</taxon>
        <taxon>Pterygota</taxon>
        <taxon>Neoptera</taxon>
        <taxon>Paraneoptera</taxon>
        <taxon>Psocodea</taxon>
        <taxon>Troctomorpha</taxon>
        <taxon>Phthiraptera</taxon>
        <taxon>Anoplura</taxon>
        <taxon>Polyplacidae</taxon>
        <taxon>Polyplax</taxon>
    </lineage>
</organism>
<dbReference type="AlphaFoldDB" id="A0AAN8S1Z7"/>
<name>A0AAN8S1Z7_POLSC</name>
<feature type="region of interest" description="Disordered" evidence="1">
    <location>
        <begin position="1"/>
        <end position="54"/>
    </location>
</feature>
<comment type="caution">
    <text evidence="2">The sequence shown here is derived from an EMBL/GenBank/DDBJ whole genome shotgun (WGS) entry which is preliminary data.</text>
</comment>